<keyword evidence="13" id="KW-1185">Reference proteome</keyword>
<dbReference type="Gene3D" id="1.10.287.130">
    <property type="match status" value="1"/>
</dbReference>
<evidence type="ECO:0000256" key="6">
    <source>
        <dbReference type="ARBA" id="ARBA00022777"/>
    </source>
</evidence>
<dbReference type="Pfam" id="PF02518">
    <property type="entry name" value="HATPase_c"/>
    <property type="match status" value="1"/>
</dbReference>
<dbReference type="CDD" id="cd00082">
    <property type="entry name" value="HisKA"/>
    <property type="match status" value="1"/>
</dbReference>
<dbReference type="CDD" id="cd00075">
    <property type="entry name" value="HATPase"/>
    <property type="match status" value="1"/>
</dbReference>
<dbReference type="Gene3D" id="3.40.190.10">
    <property type="entry name" value="Periplasmic binding protein-like II"/>
    <property type="match status" value="2"/>
</dbReference>
<dbReference type="EC" id="2.7.13.3" evidence="2"/>
<evidence type="ECO:0000256" key="5">
    <source>
        <dbReference type="ARBA" id="ARBA00022741"/>
    </source>
</evidence>
<evidence type="ECO:0000256" key="8">
    <source>
        <dbReference type="ARBA" id="ARBA00023012"/>
    </source>
</evidence>
<dbReference type="SUPFAM" id="SSF55785">
    <property type="entry name" value="PYP-like sensor domain (PAS domain)"/>
    <property type="match status" value="1"/>
</dbReference>
<keyword evidence="10" id="KW-0812">Transmembrane</keyword>
<dbReference type="NCBIfam" id="TIGR00229">
    <property type="entry name" value="sensory_box"/>
    <property type="match status" value="1"/>
</dbReference>
<dbReference type="EMBL" id="JAHBCL010000048">
    <property type="protein sequence ID" value="MBS7528613.1"/>
    <property type="molecule type" value="Genomic_DNA"/>
</dbReference>
<accession>A0ABS5PTW4</accession>
<name>A0ABS5PTW4_9FIRM</name>
<evidence type="ECO:0000256" key="1">
    <source>
        <dbReference type="ARBA" id="ARBA00000085"/>
    </source>
</evidence>
<keyword evidence="4" id="KW-0808">Transferase</keyword>
<dbReference type="SMART" id="SM00388">
    <property type="entry name" value="HisKA"/>
    <property type="match status" value="1"/>
</dbReference>
<organism evidence="12 13">
    <name type="scientific">Fusibacter paucivorans</name>
    <dbReference type="NCBI Taxonomy" id="76009"/>
    <lineage>
        <taxon>Bacteria</taxon>
        <taxon>Bacillati</taxon>
        <taxon>Bacillota</taxon>
        <taxon>Clostridia</taxon>
        <taxon>Eubacteriales</taxon>
        <taxon>Eubacteriales Family XII. Incertae Sedis</taxon>
        <taxon>Fusibacter</taxon>
    </lineage>
</organism>
<dbReference type="PROSITE" id="PS50109">
    <property type="entry name" value="HIS_KIN"/>
    <property type="match status" value="1"/>
</dbReference>
<dbReference type="InterPro" id="IPR035965">
    <property type="entry name" value="PAS-like_dom_sf"/>
</dbReference>
<gene>
    <name evidence="12" type="ORF">KHM83_18245</name>
</gene>
<evidence type="ECO:0000256" key="9">
    <source>
        <dbReference type="SAM" id="Coils"/>
    </source>
</evidence>
<evidence type="ECO:0000256" key="3">
    <source>
        <dbReference type="ARBA" id="ARBA00022553"/>
    </source>
</evidence>
<evidence type="ECO:0000256" key="4">
    <source>
        <dbReference type="ARBA" id="ARBA00022679"/>
    </source>
</evidence>
<dbReference type="Pfam" id="PF00512">
    <property type="entry name" value="HisKA"/>
    <property type="match status" value="1"/>
</dbReference>
<dbReference type="Pfam" id="PF08448">
    <property type="entry name" value="PAS_4"/>
    <property type="match status" value="1"/>
</dbReference>
<dbReference type="SUPFAM" id="SSF47384">
    <property type="entry name" value="Homodimeric domain of signal transducing histidine kinase"/>
    <property type="match status" value="1"/>
</dbReference>
<feature type="transmembrane region" description="Helical" evidence="10">
    <location>
        <begin position="273"/>
        <end position="293"/>
    </location>
</feature>
<keyword evidence="9" id="KW-0175">Coiled coil</keyword>
<dbReference type="Gene3D" id="3.30.565.10">
    <property type="entry name" value="Histidine kinase-like ATPase, C-terminal domain"/>
    <property type="match status" value="1"/>
</dbReference>
<keyword evidence="10" id="KW-1133">Transmembrane helix</keyword>
<comment type="catalytic activity">
    <reaction evidence="1">
        <text>ATP + protein L-histidine = ADP + protein N-phospho-L-histidine.</text>
        <dbReference type="EC" id="2.7.13.3"/>
    </reaction>
</comment>
<feature type="coiled-coil region" evidence="9">
    <location>
        <begin position="296"/>
        <end position="323"/>
    </location>
</feature>
<dbReference type="InterPro" id="IPR000014">
    <property type="entry name" value="PAS"/>
</dbReference>
<proteinExistence type="predicted"/>
<keyword evidence="7" id="KW-0067">ATP-binding</keyword>
<dbReference type="InterPro" id="IPR036097">
    <property type="entry name" value="HisK_dim/P_sf"/>
</dbReference>
<dbReference type="InterPro" id="IPR001638">
    <property type="entry name" value="Solute-binding_3/MltF_N"/>
</dbReference>
<dbReference type="PRINTS" id="PR00344">
    <property type="entry name" value="BCTRLSENSOR"/>
</dbReference>
<dbReference type="InterPro" id="IPR013656">
    <property type="entry name" value="PAS_4"/>
</dbReference>
<dbReference type="SMART" id="SM00062">
    <property type="entry name" value="PBPb"/>
    <property type="match status" value="1"/>
</dbReference>
<evidence type="ECO:0000256" key="10">
    <source>
        <dbReference type="SAM" id="Phobius"/>
    </source>
</evidence>
<dbReference type="PANTHER" id="PTHR43065">
    <property type="entry name" value="SENSOR HISTIDINE KINASE"/>
    <property type="match status" value="1"/>
</dbReference>
<evidence type="ECO:0000256" key="2">
    <source>
        <dbReference type="ARBA" id="ARBA00012438"/>
    </source>
</evidence>
<keyword evidence="5" id="KW-0547">Nucleotide-binding</keyword>
<comment type="caution">
    <text evidence="12">The sequence shown here is derived from an EMBL/GenBank/DDBJ whole genome shotgun (WGS) entry which is preliminary data.</text>
</comment>
<dbReference type="InterPro" id="IPR005467">
    <property type="entry name" value="His_kinase_dom"/>
</dbReference>
<dbReference type="InterPro" id="IPR003594">
    <property type="entry name" value="HATPase_dom"/>
</dbReference>
<dbReference type="SUPFAM" id="SSF55874">
    <property type="entry name" value="ATPase domain of HSP90 chaperone/DNA topoisomerase II/histidine kinase"/>
    <property type="match status" value="1"/>
</dbReference>
<dbReference type="PANTHER" id="PTHR43065:SF10">
    <property type="entry name" value="PEROXIDE STRESS-ACTIVATED HISTIDINE KINASE MAK3"/>
    <property type="match status" value="1"/>
</dbReference>
<sequence length="668" mass="76016">MGKMGFLKRLTIGIMVCMLLMTMLVLPTYSEEVVMAEQVLRIGYDPTLPPYQFEENGEYKGLLLDLTQQLFNDMDQPIEFVPLPIENCIEAFKAKEIDIVLGLRFNAAYSEWMSYSDSLVNSTISIIMLQDKESEIKEKLGVEPLVIAVERNSTEFEFVKNIKKANFNNAFNQQTVADLMLLGRADMMVGVRHVAEYVLDQNGLADQYYISNTYVTPIDYYMAVHKDRVTLLNKINTELRNLKLSGTYEAIYNRWIDDKAIANQQRIQRILKIMGVVLSFVFLGALTGAFISFQLKRRVDEKTQELSTTNQQLERKIVEIKTTNELKNLIFESSPRSIVIFDKEGNVSAMNVPAQTICQLSEAPIGRSITSLHPLDKMLDGRLERILVDGESYHNQEFMVESHSRRHYYRFVVYPLADARGGIITIEDITEEKLLKERVAEREKNRALIQIVSGIAHEIRNPLTSIKTYAALLPRKKDNEAFQQQFSEVVPNEVDRVNALIENLIDYVKPKARNVESVHVQDLIQSCTLLFLPTINAHQMRLEMSVDQTLVIAVDKNQMKQVIINLILNAIEAVIDMRQYATTAEEVIAINARKEACGTIIEVIDNGVGMTSDELLNMFELFYTTKAKGSGIGMSLSKQMIEENHGTIEVRSEKYQGTTVRLIFGGEL</sequence>
<evidence type="ECO:0000313" key="12">
    <source>
        <dbReference type="EMBL" id="MBS7528613.1"/>
    </source>
</evidence>
<dbReference type="Gene3D" id="3.30.450.20">
    <property type="entry name" value="PAS domain"/>
    <property type="match status" value="1"/>
</dbReference>
<dbReference type="SMART" id="SM00387">
    <property type="entry name" value="HATPase_c"/>
    <property type="match status" value="1"/>
</dbReference>
<keyword evidence="8" id="KW-0902">Two-component regulatory system</keyword>
<keyword evidence="10" id="KW-0472">Membrane</keyword>
<dbReference type="InterPro" id="IPR036890">
    <property type="entry name" value="HATPase_C_sf"/>
</dbReference>
<keyword evidence="3" id="KW-0597">Phosphoprotein</keyword>
<evidence type="ECO:0000259" key="11">
    <source>
        <dbReference type="PROSITE" id="PS50109"/>
    </source>
</evidence>
<dbReference type="InterPro" id="IPR004358">
    <property type="entry name" value="Sig_transdc_His_kin-like_C"/>
</dbReference>
<protein>
    <recommendedName>
        <fullName evidence="2">histidine kinase</fullName>
        <ecNumber evidence="2">2.7.13.3</ecNumber>
    </recommendedName>
</protein>
<feature type="domain" description="Histidine kinase" evidence="11">
    <location>
        <begin position="454"/>
        <end position="668"/>
    </location>
</feature>
<dbReference type="SUPFAM" id="SSF53850">
    <property type="entry name" value="Periplasmic binding protein-like II"/>
    <property type="match status" value="1"/>
</dbReference>
<evidence type="ECO:0000256" key="7">
    <source>
        <dbReference type="ARBA" id="ARBA00022840"/>
    </source>
</evidence>
<keyword evidence="6" id="KW-0418">Kinase</keyword>
<dbReference type="Pfam" id="PF00497">
    <property type="entry name" value="SBP_bac_3"/>
    <property type="match status" value="1"/>
</dbReference>
<reference evidence="12 13" key="1">
    <citation type="submission" date="2021-05" db="EMBL/GenBank/DDBJ databases">
        <title>Fusibacter ferrireducens sp. nov., an anaerobic, sulfur- and Fe-reducing bacterium isolated from the mangrove sediment.</title>
        <authorList>
            <person name="Qiu D."/>
        </authorList>
    </citation>
    <scope>NUCLEOTIDE SEQUENCE [LARGE SCALE GENOMIC DNA]</scope>
    <source>
        <strain evidence="12 13">DSM 12116</strain>
    </source>
</reference>
<evidence type="ECO:0000313" key="13">
    <source>
        <dbReference type="Proteomes" id="UP000746471"/>
    </source>
</evidence>
<dbReference type="InterPro" id="IPR003661">
    <property type="entry name" value="HisK_dim/P_dom"/>
</dbReference>
<dbReference type="Proteomes" id="UP000746471">
    <property type="component" value="Unassembled WGS sequence"/>
</dbReference>